<evidence type="ECO:0000313" key="17">
    <source>
        <dbReference type="EMBL" id="OIR04317.1"/>
    </source>
</evidence>
<dbReference type="Pfam" id="PF02096">
    <property type="entry name" value="60KD_IMP"/>
    <property type="match status" value="1"/>
</dbReference>
<evidence type="ECO:0000259" key="16">
    <source>
        <dbReference type="Pfam" id="PF14849"/>
    </source>
</evidence>
<organism evidence="17">
    <name type="scientific">mine drainage metagenome</name>
    <dbReference type="NCBI Taxonomy" id="410659"/>
    <lineage>
        <taxon>unclassified sequences</taxon>
        <taxon>metagenomes</taxon>
        <taxon>ecological metagenomes</taxon>
    </lineage>
</organism>
<dbReference type="InterPro" id="IPR028053">
    <property type="entry name" value="Membr_insert_YidC_N"/>
</dbReference>
<dbReference type="InterPro" id="IPR038221">
    <property type="entry name" value="YidC_periplasmic_sf"/>
</dbReference>
<dbReference type="NCBIfam" id="TIGR03592">
    <property type="entry name" value="yidC_oxa1_cterm"/>
    <property type="match status" value="1"/>
</dbReference>
<dbReference type="PANTHER" id="PTHR12428">
    <property type="entry name" value="OXA1"/>
    <property type="match status" value="1"/>
</dbReference>
<sequence length="604" mass="65839">MDKKNTLIGVILLVAAFATMYFSARLSPPAPPAPEIVQTPGPNMAGQTITPTSPNDASFAAPAKPTAAPSSVVLSNDVIRVTFTNYGGAIKSVALVSTAHARADVPGSLQYPVSLAEPTVPYVLNEDSNDPALAIDQFPGLDRSSPYQLVAKSATEVEYRAVYDNRLEVIRRYTLVPGNGDAKSDPYQIRYDTIFRNLTKQTILPMPAVLNLGTATPLDSSDSGIYQTNGYHIGTKTKFITRSTLDGGGLLSFVGIGSKEPKPLVETDASVSWISVQNQFFVSLLTPDKPGTGLYTRRIELAPFPGTTVPAIGLKSEARFELPAIAPGGTAQLSGGFYAGPKEYKRLSNASVFKLDQDDVMEFGIFSFFSKLLLTLLNWIHSGFANWGVAIVLTTLLLKIVFMPFTLTASKSARRMQKIQPEMTALREKYKDSPQKLQAETMALFKKHKVNPMGGCFPMLITIPFFIGFFEMLRSNAAFRFAGFLWAHDLSAPDTVAHIFGLPINIMPILMGVMTGLQMRMTPQPTVDNAQVKMMRFMPYVFALLFYNYSCALALYSAVNSGFSVIQQMIINRMRDAEDTAGTDKGAKGSRKGGRPIKNVTPAR</sequence>
<evidence type="ECO:0000256" key="13">
    <source>
        <dbReference type="SAM" id="MobiDB-lite"/>
    </source>
</evidence>
<evidence type="ECO:0000256" key="12">
    <source>
        <dbReference type="ARBA" id="ARBA00033342"/>
    </source>
</evidence>
<evidence type="ECO:0000256" key="14">
    <source>
        <dbReference type="SAM" id="Phobius"/>
    </source>
</evidence>
<gene>
    <name evidence="17" type="primary">yidC_4</name>
    <name evidence="17" type="ORF">GALL_135170</name>
</gene>
<dbReference type="EMBL" id="MLJW01000058">
    <property type="protein sequence ID" value="OIR04317.1"/>
    <property type="molecule type" value="Genomic_DNA"/>
</dbReference>
<keyword evidence="9 14" id="KW-0472">Membrane</keyword>
<comment type="similarity">
    <text evidence="2">Belongs to the OXA1/ALB3/YidC family. Type 1 subfamily.</text>
</comment>
<feature type="transmembrane region" description="Helical" evidence="14">
    <location>
        <begin position="456"/>
        <end position="475"/>
    </location>
</feature>
<evidence type="ECO:0000256" key="5">
    <source>
        <dbReference type="ARBA" id="ARBA00022475"/>
    </source>
</evidence>
<reference evidence="17" key="1">
    <citation type="submission" date="2016-10" db="EMBL/GenBank/DDBJ databases">
        <title>Sequence of Gallionella enrichment culture.</title>
        <authorList>
            <person name="Poehlein A."/>
            <person name="Muehling M."/>
            <person name="Daniel R."/>
        </authorList>
    </citation>
    <scope>NUCLEOTIDE SEQUENCE</scope>
</reference>
<dbReference type="InterPro" id="IPR047196">
    <property type="entry name" value="YidC_ALB_C"/>
</dbReference>
<feature type="transmembrane region" description="Helical" evidence="14">
    <location>
        <begin position="537"/>
        <end position="559"/>
    </location>
</feature>
<dbReference type="Pfam" id="PF14849">
    <property type="entry name" value="YidC_periplas"/>
    <property type="match status" value="1"/>
</dbReference>
<feature type="transmembrane region" description="Helical" evidence="14">
    <location>
        <begin position="495"/>
        <end position="517"/>
    </location>
</feature>
<name>A0A1J5SJL0_9ZZZZ</name>
<evidence type="ECO:0000256" key="7">
    <source>
        <dbReference type="ARBA" id="ARBA00022927"/>
    </source>
</evidence>
<feature type="compositionally biased region" description="Polar residues" evidence="13">
    <location>
        <begin position="45"/>
        <end position="56"/>
    </location>
</feature>
<dbReference type="InterPro" id="IPR001708">
    <property type="entry name" value="YidC/ALB3/OXA1/COX18"/>
</dbReference>
<dbReference type="GO" id="GO:0005886">
    <property type="term" value="C:plasma membrane"/>
    <property type="evidence" value="ECO:0007669"/>
    <property type="project" value="UniProtKB-SubCell"/>
</dbReference>
<keyword evidence="5" id="KW-1003">Cell membrane</keyword>
<dbReference type="CDD" id="cd19961">
    <property type="entry name" value="EcYidC-like_peri"/>
    <property type="match status" value="1"/>
</dbReference>
<feature type="transmembrane region" description="Helical" evidence="14">
    <location>
        <begin position="6"/>
        <end position="24"/>
    </location>
</feature>
<evidence type="ECO:0000256" key="1">
    <source>
        <dbReference type="ARBA" id="ARBA00004429"/>
    </source>
</evidence>
<feature type="transmembrane region" description="Helical" evidence="14">
    <location>
        <begin position="387"/>
        <end position="409"/>
    </location>
</feature>
<dbReference type="HAMAP" id="MF_01810">
    <property type="entry name" value="YidC_type1"/>
    <property type="match status" value="1"/>
</dbReference>
<dbReference type="GO" id="GO:0051205">
    <property type="term" value="P:protein insertion into membrane"/>
    <property type="evidence" value="ECO:0007669"/>
    <property type="project" value="TreeGrafter"/>
</dbReference>
<evidence type="ECO:0000259" key="15">
    <source>
        <dbReference type="Pfam" id="PF02096"/>
    </source>
</evidence>
<evidence type="ECO:0000256" key="9">
    <source>
        <dbReference type="ARBA" id="ARBA00023136"/>
    </source>
</evidence>
<dbReference type="PRINTS" id="PR01900">
    <property type="entry name" value="YIDCPROTEIN"/>
</dbReference>
<dbReference type="PRINTS" id="PR00701">
    <property type="entry name" value="60KDINNERMP"/>
</dbReference>
<evidence type="ECO:0000256" key="3">
    <source>
        <dbReference type="ARBA" id="ARBA00015325"/>
    </source>
</evidence>
<protein>
    <recommendedName>
        <fullName evidence="3">Membrane protein insertase YidC</fullName>
    </recommendedName>
    <alternativeName>
        <fullName evidence="12">Foldase YidC</fullName>
    </alternativeName>
    <alternativeName>
        <fullName evidence="11">Membrane integrase YidC</fullName>
    </alternativeName>
</protein>
<dbReference type="AlphaFoldDB" id="A0A1J5SJL0"/>
<proteinExistence type="inferred from homology"/>
<feature type="region of interest" description="Disordered" evidence="13">
    <location>
        <begin position="32"/>
        <end position="62"/>
    </location>
</feature>
<dbReference type="PANTHER" id="PTHR12428:SF65">
    <property type="entry name" value="CYTOCHROME C OXIDASE ASSEMBLY PROTEIN COX18, MITOCHONDRIAL"/>
    <property type="match status" value="1"/>
</dbReference>
<feature type="domain" description="Membrane insertase YidC/Oxa/ALB C-terminal" evidence="15">
    <location>
        <begin position="387"/>
        <end position="573"/>
    </location>
</feature>
<comment type="caution">
    <text evidence="17">The sequence shown here is derived from an EMBL/GenBank/DDBJ whole genome shotgun (WGS) entry which is preliminary data.</text>
</comment>
<keyword evidence="10" id="KW-0143">Chaperone</keyword>
<evidence type="ECO:0000256" key="10">
    <source>
        <dbReference type="ARBA" id="ARBA00023186"/>
    </source>
</evidence>
<evidence type="ECO:0000256" key="11">
    <source>
        <dbReference type="ARBA" id="ARBA00033245"/>
    </source>
</evidence>
<evidence type="ECO:0000256" key="2">
    <source>
        <dbReference type="ARBA" id="ARBA00010527"/>
    </source>
</evidence>
<evidence type="ECO:0000256" key="8">
    <source>
        <dbReference type="ARBA" id="ARBA00022989"/>
    </source>
</evidence>
<keyword evidence="6 14" id="KW-0812">Transmembrane</keyword>
<dbReference type="InterPro" id="IPR028055">
    <property type="entry name" value="YidC/Oxa/ALB_C"/>
</dbReference>
<dbReference type="GO" id="GO:0015031">
    <property type="term" value="P:protein transport"/>
    <property type="evidence" value="ECO:0007669"/>
    <property type="project" value="UniProtKB-KW"/>
</dbReference>
<feature type="region of interest" description="Disordered" evidence="13">
    <location>
        <begin position="580"/>
        <end position="604"/>
    </location>
</feature>
<dbReference type="NCBIfam" id="TIGR03593">
    <property type="entry name" value="yidC_nterm"/>
    <property type="match status" value="1"/>
</dbReference>
<dbReference type="GO" id="GO:0032977">
    <property type="term" value="F:membrane insertase activity"/>
    <property type="evidence" value="ECO:0007669"/>
    <property type="project" value="InterPro"/>
</dbReference>
<keyword evidence="8 14" id="KW-1133">Transmembrane helix</keyword>
<evidence type="ECO:0000256" key="6">
    <source>
        <dbReference type="ARBA" id="ARBA00022692"/>
    </source>
</evidence>
<feature type="domain" description="Membrane insertase YidC N-terminal" evidence="16">
    <location>
        <begin position="72"/>
        <end position="375"/>
    </location>
</feature>
<comment type="subcellular location">
    <subcellularLocation>
        <location evidence="1">Cell inner membrane</location>
        <topology evidence="1">Multi-pass membrane protein</topology>
    </subcellularLocation>
</comment>
<keyword evidence="4" id="KW-0813">Transport</keyword>
<accession>A0A1J5SJL0</accession>
<dbReference type="InterPro" id="IPR019998">
    <property type="entry name" value="Membr_insert_YidC"/>
</dbReference>
<dbReference type="Gene3D" id="2.70.98.90">
    <property type="match status" value="1"/>
</dbReference>
<dbReference type="CDD" id="cd20070">
    <property type="entry name" value="5TM_YidC_Alb3"/>
    <property type="match status" value="1"/>
</dbReference>
<keyword evidence="7" id="KW-0653">Protein transport</keyword>
<evidence type="ECO:0000256" key="4">
    <source>
        <dbReference type="ARBA" id="ARBA00022448"/>
    </source>
</evidence>